<dbReference type="PROSITE" id="PS51094">
    <property type="entry name" value="PTS_EIIA_TYPE_2"/>
    <property type="match status" value="1"/>
</dbReference>
<keyword evidence="3" id="KW-0805">Transcription regulation</keyword>
<evidence type="ECO:0000256" key="2">
    <source>
        <dbReference type="ARBA" id="ARBA00022737"/>
    </source>
</evidence>
<dbReference type="InterPro" id="IPR050661">
    <property type="entry name" value="BglG_antiterminators"/>
</dbReference>
<keyword evidence="4" id="KW-0804">Transcription</keyword>
<name>A0ABS4MFB1_9LACO</name>
<gene>
    <name evidence="8" type="ORF">J2Z60_001554</name>
</gene>
<keyword evidence="1" id="KW-0808">Transferase</keyword>
<dbReference type="InterPro" id="IPR036634">
    <property type="entry name" value="PRD_sf"/>
</dbReference>
<reference evidence="8 9" key="1">
    <citation type="submission" date="2021-03" db="EMBL/GenBank/DDBJ databases">
        <title>Genomic Encyclopedia of Type Strains, Phase IV (KMG-IV): sequencing the most valuable type-strain genomes for metagenomic binning, comparative biology and taxonomic classification.</title>
        <authorList>
            <person name="Goeker M."/>
        </authorList>
    </citation>
    <scope>NUCLEOTIDE SEQUENCE [LARGE SCALE GENOMIC DNA]</scope>
    <source>
        <strain evidence="8 9">DSM 101872</strain>
    </source>
</reference>
<evidence type="ECO:0000256" key="3">
    <source>
        <dbReference type="ARBA" id="ARBA00023015"/>
    </source>
</evidence>
<evidence type="ECO:0000313" key="9">
    <source>
        <dbReference type="Proteomes" id="UP001519292"/>
    </source>
</evidence>
<keyword evidence="9" id="KW-1185">Reference proteome</keyword>
<sequence>MILTERQKAILSLFLTSQEITVAEIEQRINISRRTVYREFNDLRNILKEQNVNLISKKNKYSLIGDKQDLADLQSLIQQTPSQTMMSVQAREKAIAVLLLLSDEPQKIIRFALDLKVSEATIQNDLDVVSKLLANYGVKLVRMPGIGVNIQIDEYRRRQILIGILLSEINDYEFFHYLNHQDSKNNNFFLELFSKKELIQVRNWLESTIFDVIHLNSDHQIIDLILSFVVTLKRIASGHLIKDFKQAAGSLKYEGLVFKFMALAADTKKLQIEQADVNYLAEKVMICDGKQVNMHYDNDNDLIISIKVKRLVKEVSEKVHWNFQKNPYFIKRLSTHIIGLLRRSVTSLPDARIETLTSLSQRFSKLYRAISEAWPKIFLDEKINKSELQLLLLYFANEYTNSRNNHDLNALVICENGIGTSAILRTRLRQELPEIKQIKISKVADLSRLNLQDYDLILSTLELKGFSRKYQLVSPLLLSDEISKIKNYLKDYERKFSLKPTHQTDHLRQDAVKKLAEISIQALTSSELVNDIRVQRLTNNSLDLISVVQECVANTENVIRNQTEVTKKILQRIQLAPVGIPNSQLALLHTSDKEIKKCSFVIFDLDNQLSMKAMDHTEISVKRILLMLGPEKLSETEQSIMSMISSMIIMNDTNFKLFTNASQNQIKNAIADQFLQQIKRKFK</sequence>
<dbReference type="CDD" id="cd05568">
    <property type="entry name" value="PTS_IIB_bgl_like"/>
    <property type="match status" value="1"/>
</dbReference>
<protein>
    <submittedName>
        <fullName evidence="8">Mannitol operon transcriptional antiterminator</fullName>
    </submittedName>
</protein>
<dbReference type="InterPro" id="IPR016152">
    <property type="entry name" value="PTrfase/Anion_transptr"/>
</dbReference>
<dbReference type="InterPro" id="IPR036388">
    <property type="entry name" value="WH-like_DNA-bd_sf"/>
</dbReference>
<dbReference type="InterPro" id="IPR002178">
    <property type="entry name" value="PTS_EIIA_type-2_dom"/>
</dbReference>
<accession>A0ABS4MFB1</accession>
<evidence type="ECO:0000259" key="7">
    <source>
        <dbReference type="PROSITE" id="PS51372"/>
    </source>
</evidence>
<dbReference type="SUPFAM" id="SSF52794">
    <property type="entry name" value="PTS system IIB component-like"/>
    <property type="match status" value="1"/>
</dbReference>
<comment type="caution">
    <text evidence="8">The sequence shown here is derived from an EMBL/GenBank/DDBJ whole genome shotgun (WGS) entry which is preliminary data.</text>
</comment>
<dbReference type="InterPro" id="IPR013196">
    <property type="entry name" value="HTH_11"/>
</dbReference>
<dbReference type="Pfam" id="PF00359">
    <property type="entry name" value="PTS_EIIA_2"/>
    <property type="match status" value="1"/>
</dbReference>
<dbReference type="Gene3D" id="1.10.10.10">
    <property type="entry name" value="Winged helix-like DNA-binding domain superfamily/Winged helix DNA-binding domain"/>
    <property type="match status" value="1"/>
</dbReference>
<dbReference type="Pfam" id="PF08279">
    <property type="entry name" value="HTH_11"/>
    <property type="match status" value="1"/>
</dbReference>
<dbReference type="PROSITE" id="PS51099">
    <property type="entry name" value="PTS_EIIB_TYPE_2"/>
    <property type="match status" value="1"/>
</dbReference>
<dbReference type="SUPFAM" id="SSF63520">
    <property type="entry name" value="PTS-regulatory domain, PRD"/>
    <property type="match status" value="1"/>
</dbReference>
<dbReference type="SUPFAM" id="SSF55804">
    <property type="entry name" value="Phoshotransferase/anion transport protein"/>
    <property type="match status" value="1"/>
</dbReference>
<organism evidence="8 9">
    <name type="scientific">Lactobacillus colini</name>
    <dbReference type="NCBI Taxonomy" id="1819254"/>
    <lineage>
        <taxon>Bacteria</taxon>
        <taxon>Bacillati</taxon>
        <taxon>Bacillota</taxon>
        <taxon>Bacilli</taxon>
        <taxon>Lactobacillales</taxon>
        <taxon>Lactobacillaceae</taxon>
        <taxon>Lactobacillus</taxon>
    </lineage>
</organism>
<dbReference type="Proteomes" id="UP001519292">
    <property type="component" value="Unassembled WGS sequence"/>
</dbReference>
<dbReference type="InterPro" id="IPR013011">
    <property type="entry name" value="PTS_EIIB_2"/>
</dbReference>
<dbReference type="RefSeq" id="WP_209687117.1">
    <property type="nucleotide sequence ID" value="NZ_JAGGLU010000009.1"/>
</dbReference>
<feature type="domain" description="PTS EIIA type-2" evidence="5">
    <location>
        <begin position="521"/>
        <end position="673"/>
    </location>
</feature>
<proteinExistence type="predicted"/>
<evidence type="ECO:0000259" key="5">
    <source>
        <dbReference type="PROSITE" id="PS51094"/>
    </source>
</evidence>
<feature type="domain" description="PRD" evidence="7">
    <location>
        <begin position="299"/>
        <end position="405"/>
    </location>
</feature>
<dbReference type="SUPFAM" id="SSF46785">
    <property type="entry name" value="Winged helix' DNA-binding domain"/>
    <property type="match status" value="1"/>
</dbReference>
<evidence type="ECO:0000256" key="1">
    <source>
        <dbReference type="ARBA" id="ARBA00022679"/>
    </source>
</evidence>
<dbReference type="InterPro" id="IPR011608">
    <property type="entry name" value="PRD"/>
</dbReference>
<dbReference type="PROSITE" id="PS51372">
    <property type="entry name" value="PRD_2"/>
    <property type="match status" value="1"/>
</dbReference>
<evidence type="ECO:0000313" key="8">
    <source>
        <dbReference type="EMBL" id="MBP2058375.1"/>
    </source>
</evidence>
<feature type="domain" description="PTS EIIB type-2" evidence="6">
    <location>
        <begin position="408"/>
        <end position="497"/>
    </location>
</feature>
<dbReference type="Gene3D" id="3.40.50.2300">
    <property type="match status" value="1"/>
</dbReference>
<dbReference type="InterPro" id="IPR036095">
    <property type="entry name" value="PTS_EIIB-like_sf"/>
</dbReference>
<dbReference type="PANTHER" id="PTHR30185">
    <property type="entry name" value="CRYPTIC BETA-GLUCOSIDE BGL OPERON ANTITERMINATOR"/>
    <property type="match status" value="1"/>
</dbReference>
<dbReference type="InterPro" id="IPR036390">
    <property type="entry name" value="WH_DNA-bd_sf"/>
</dbReference>
<evidence type="ECO:0000256" key="4">
    <source>
        <dbReference type="ARBA" id="ARBA00023163"/>
    </source>
</evidence>
<dbReference type="PANTHER" id="PTHR30185:SF18">
    <property type="entry name" value="TRANSCRIPTIONAL REGULATOR MTLR"/>
    <property type="match status" value="1"/>
</dbReference>
<evidence type="ECO:0000259" key="6">
    <source>
        <dbReference type="PROSITE" id="PS51099"/>
    </source>
</evidence>
<dbReference type="EMBL" id="JAGGLU010000009">
    <property type="protein sequence ID" value="MBP2058375.1"/>
    <property type="molecule type" value="Genomic_DNA"/>
</dbReference>
<keyword evidence="2" id="KW-0677">Repeat</keyword>
<dbReference type="Gene3D" id="3.40.930.10">
    <property type="entry name" value="Mannitol-specific EII, Chain A"/>
    <property type="match status" value="1"/>
</dbReference>